<keyword evidence="1" id="KW-0812">Transmembrane</keyword>
<evidence type="ECO:0000259" key="2">
    <source>
        <dbReference type="Pfam" id="PF13548"/>
    </source>
</evidence>
<reference evidence="4" key="1">
    <citation type="journal article" date="2019" name="Int. J. Syst. Evol. Microbiol.">
        <title>The Global Catalogue of Microorganisms (GCM) 10K type strain sequencing project: providing services to taxonomists for standard genome sequencing and annotation.</title>
        <authorList>
            <consortium name="The Broad Institute Genomics Platform"/>
            <consortium name="The Broad Institute Genome Sequencing Center for Infectious Disease"/>
            <person name="Wu L."/>
            <person name="Ma J."/>
        </authorList>
    </citation>
    <scope>NUCLEOTIDE SEQUENCE [LARGE SCALE GENOMIC DNA]</scope>
    <source>
        <strain evidence="4">NBRC 108755</strain>
    </source>
</reference>
<evidence type="ECO:0000256" key="1">
    <source>
        <dbReference type="SAM" id="Phobius"/>
    </source>
</evidence>
<keyword evidence="1" id="KW-1133">Transmembrane helix</keyword>
<gene>
    <name evidence="3" type="ORF">GCM10025869_30860</name>
</gene>
<accession>A0ABQ6JY14</accession>
<feature type="domain" description="DUF4126" evidence="2">
    <location>
        <begin position="5"/>
        <end position="185"/>
    </location>
</feature>
<keyword evidence="4" id="KW-1185">Reference proteome</keyword>
<dbReference type="RefSeq" id="WP_284301312.1">
    <property type="nucleotide sequence ID" value="NZ_BSVA01000001.1"/>
</dbReference>
<organism evidence="3 4">
    <name type="scientific">Homoserinibacter gongjuensis</name>
    <dbReference type="NCBI Taxonomy" id="1162968"/>
    <lineage>
        <taxon>Bacteria</taxon>
        <taxon>Bacillati</taxon>
        <taxon>Actinomycetota</taxon>
        <taxon>Actinomycetes</taxon>
        <taxon>Micrococcales</taxon>
        <taxon>Microbacteriaceae</taxon>
        <taxon>Homoserinibacter</taxon>
    </lineage>
</organism>
<dbReference type="Proteomes" id="UP001157069">
    <property type="component" value="Unassembled WGS sequence"/>
</dbReference>
<evidence type="ECO:0000313" key="3">
    <source>
        <dbReference type="EMBL" id="GMA92557.1"/>
    </source>
</evidence>
<name>A0ABQ6JY14_9MICO</name>
<proteinExistence type="predicted"/>
<comment type="caution">
    <text evidence="3">The sequence shown here is derived from an EMBL/GenBank/DDBJ whole genome shotgun (WGS) entry which is preliminary data.</text>
</comment>
<feature type="transmembrane region" description="Helical" evidence="1">
    <location>
        <begin position="74"/>
        <end position="93"/>
    </location>
</feature>
<keyword evidence="1" id="KW-0472">Membrane</keyword>
<dbReference type="Pfam" id="PF13548">
    <property type="entry name" value="DUF4126"/>
    <property type="match status" value="1"/>
</dbReference>
<feature type="transmembrane region" description="Helical" evidence="1">
    <location>
        <begin position="134"/>
        <end position="150"/>
    </location>
</feature>
<evidence type="ECO:0000313" key="4">
    <source>
        <dbReference type="Proteomes" id="UP001157069"/>
    </source>
</evidence>
<sequence>MLEVLTGAGLAAAAGLNAYIPLLVMGLAARFDWIGLPSGWTWLSNEWVLVIIGLLLVVEVVADKVPAVDSVNDWIQTVVRPASGGIVFAGGIGTETVAVDDPGSFFSTGAWVPIVIGIVLALVVHLAKMAVRPIANLGTAGVAAPVLSTAEDGASLLMVVFALVAPILVLIGLVLMVLGFVLLVRAMRRRRQARAAALATPPGFPS</sequence>
<protein>
    <submittedName>
        <fullName evidence="3">Membrane protein</fullName>
    </submittedName>
</protein>
<dbReference type="EMBL" id="BSVA01000001">
    <property type="protein sequence ID" value="GMA92557.1"/>
    <property type="molecule type" value="Genomic_DNA"/>
</dbReference>
<feature type="transmembrane region" description="Helical" evidence="1">
    <location>
        <begin position="156"/>
        <end position="184"/>
    </location>
</feature>
<dbReference type="InterPro" id="IPR025196">
    <property type="entry name" value="DUF4126"/>
</dbReference>
<feature type="transmembrane region" description="Helical" evidence="1">
    <location>
        <begin position="105"/>
        <end position="127"/>
    </location>
</feature>
<feature type="transmembrane region" description="Helical" evidence="1">
    <location>
        <begin position="42"/>
        <end position="62"/>
    </location>
</feature>